<comment type="caution">
    <text evidence="2">The sequence shown here is derived from an EMBL/GenBank/DDBJ whole genome shotgun (WGS) entry which is preliminary data.</text>
</comment>
<dbReference type="Proteomes" id="UP000288805">
    <property type="component" value="Unassembled WGS sequence"/>
</dbReference>
<protein>
    <submittedName>
        <fullName evidence="2">Uncharacterized protein</fullName>
    </submittedName>
</protein>
<dbReference type="PANTHER" id="PTHR47481:SF34">
    <property type="entry name" value="CCHC-TYPE DOMAIN-CONTAINING PROTEIN"/>
    <property type="match status" value="1"/>
</dbReference>
<evidence type="ECO:0000313" key="2">
    <source>
        <dbReference type="EMBL" id="RVW44796.1"/>
    </source>
</evidence>
<dbReference type="PANTHER" id="PTHR47481">
    <property type="match status" value="1"/>
</dbReference>
<sequence length="335" mass="36472">MGTTCGCKTISEFLHSLKAITDKLAIIGAPLSDDDIPIYCLCGLGPQCKGAIAAIWLQGSALCFEDLHDKLREHEEFLKHPKLSPIMANATTETSSQCSNTKPVSNYPKGNKKPNHNQLQCSFSTLNMLPPDPQNVFKCKQGNVAKTLSSVDLWQTGTWALMIISMMCAISTMKSTPCSMSPPSAVVGIKASSQLWHNPLGHPSLEKYFKTPAVTVYSGGGGVAGRDTEGSGGIVIRAGHDDCCSMRRPCKMDPWSWGTQWPGERGGGMTSDETRQGGNGEWRSSRQVEMPVFTGENPDSWIFQADRYFATYGLTEEEKLVVAAMSLDGDTLSWY</sequence>
<name>A0A438EAE3_VITVI</name>
<dbReference type="EMBL" id="QGNW01001343">
    <property type="protein sequence ID" value="RVW44796.1"/>
    <property type="molecule type" value="Genomic_DNA"/>
</dbReference>
<organism evidence="2 3">
    <name type="scientific">Vitis vinifera</name>
    <name type="common">Grape</name>
    <dbReference type="NCBI Taxonomy" id="29760"/>
    <lineage>
        <taxon>Eukaryota</taxon>
        <taxon>Viridiplantae</taxon>
        <taxon>Streptophyta</taxon>
        <taxon>Embryophyta</taxon>
        <taxon>Tracheophyta</taxon>
        <taxon>Spermatophyta</taxon>
        <taxon>Magnoliopsida</taxon>
        <taxon>eudicotyledons</taxon>
        <taxon>Gunneridae</taxon>
        <taxon>Pentapetalae</taxon>
        <taxon>rosids</taxon>
        <taxon>Vitales</taxon>
        <taxon>Vitaceae</taxon>
        <taxon>Viteae</taxon>
        <taxon>Vitis</taxon>
    </lineage>
</organism>
<reference evidence="2 3" key="1">
    <citation type="journal article" date="2018" name="PLoS Genet.">
        <title>Population sequencing reveals clonal diversity and ancestral inbreeding in the grapevine cultivar Chardonnay.</title>
        <authorList>
            <person name="Roach M.J."/>
            <person name="Johnson D.L."/>
            <person name="Bohlmann J."/>
            <person name="van Vuuren H.J."/>
            <person name="Jones S.J."/>
            <person name="Pretorius I.S."/>
            <person name="Schmidt S.A."/>
            <person name="Borneman A.R."/>
        </authorList>
    </citation>
    <scope>NUCLEOTIDE SEQUENCE [LARGE SCALE GENOMIC DNA]</scope>
    <source>
        <strain evidence="3">cv. Chardonnay</strain>
        <tissue evidence="2">Leaf</tissue>
    </source>
</reference>
<proteinExistence type="predicted"/>
<accession>A0A438EAE3</accession>
<evidence type="ECO:0000313" key="3">
    <source>
        <dbReference type="Proteomes" id="UP000288805"/>
    </source>
</evidence>
<gene>
    <name evidence="2" type="ORF">CK203_081864</name>
</gene>
<feature type="region of interest" description="Disordered" evidence="1">
    <location>
        <begin position="261"/>
        <end position="286"/>
    </location>
</feature>
<dbReference type="AlphaFoldDB" id="A0A438EAE3"/>
<evidence type="ECO:0000256" key="1">
    <source>
        <dbReference type="SAM" id="MobiDB-lite"/>
    </source>
</evidence>